<sequence length="62" mass="7227">MVGFIKRKKRKHKPKRKKPKSIRCSIGTEAATQDESPSIFEITESEVDAWFSSHWFCTERAT</sequence>
<feature type="region of interest" description="Disordered" evidence="1">
    <location>
        <begin position="1"/>
        <end position="30"/>
    </location>
</feature>
<accession>M5RTS7</accession>
<reference evidence="2 3" key="1">
    <citation type="journal article" date="2013" name="Mar. Genomics">
        <title>Expression of sulfatases in Rhodopirellula baltica and the diversity of sulfatases in the genus Rhodopirellula.</title>
        <authorList>
            <person name="Wegner C.E."/>
            <person name="Richter-Heitmann T."/>
            <person name="Klindworth A."/>
            <person name="Klockow C."/>
            <person name="Richter M."/>
            <person name="Achstetter T."/>
            <person name="Glockner F.O."/>
            <person name="Harder J."/>
        </authorList>
    </citation>
    <scope>NUCLEOTIDE SEQUENCE [LARGE SCALE GENOMIC DNA]</scope>
    <source>
        <strain evidence="2 3">SM1</strain>
    </source>
</reference>
<dbReference type="Proteomes" id="UP000011991">
    <property type="component" value="Unassembled WGS sequence"/>
</dbReference>
<organism evidence="2 3">
    <name type="scientific">Rhodopirellula maiorica SM1</name>
    <dbReference type="NCBI Taxonomy" id="1265738"/>
    <lineage>
        <taxon>Bacteria</taxon>
        <taxon>Pseudomonadati</taxon>
        <taxon>Planctomycetota</taxon>
        <taxon>Planctomycetia</taxon>
        <taxon>Pirellulales</taxon>
        <taxon>Pirellulaceae</taxon>
        <taxon>Novipirellula</taxon>
    </lineage>
</organism>
<gene>
    <name evidence="2" type="ORF">RMSM_04297</name>
</gene>
<keyword evidence="3" id="KW-1185">Reference proteome</keyword>
<feature type="compositionally biased region" description="Basic residues" evidence="1">
    <location>
        <begin position="1"/>
        <end position="21"/>
    </location>
</feature>
<name>M5RTS7_9BACT</name>
<evidence type="ECO:0000313" key="2">
    <source>
        <dbReference type="EMBL" id="EMI18777.1"/>
    </source>
</evidence>
<dbReference type="AlphaFoldDB" id="M5RTS7"/>
<evidence type="ECO:0000256" key="1">
    <source>
        <dbReference type="SAM" id="MobiDB-lite"/>
    </source>
</evidence>
<evidence type="ECO:0000313" key="3">
    <source>
        <dbReference type="Proteomes" id="UP000011991"/>
    </source>
</evidence>
<dbReference type="EMBL" id="ANOG01000614">
    <property type="protein sequence ID" value="EMI18777.1"/>
    <property type="molecule type" value="Genomic_DNA"/>
</dbReference>
<comment type="caution">
    <text evidence="2">The sequence shown here is derived from an EMBL/GenBank/DDBJ whole genome shotgun (WGS) entry which is preliminary data.</text>
</comment>
<proteinExistence type="predicted"/>
<protein>
    <submittedName>
        <fullName evidence="2">Uncharacterized protein</fullName>
    </submittedName>
</protein>